<sequence>MMFVRFLQRSSLVIALFASTIAYARPLKIGTFPWIGFAPLQVAAGKGFWKQTGVDVQVISYPSDAEALAAFKQKKIDLMTTMVGNIYGYRQAGIPMYLMAETGWSHGSDKLIAKQNLSANKLKGATVGVYLRNATIGNFLNQYLASQKLKPTDVKLEEATPEKLTNDFASGKYPLIVTYDPFALDARRKGAGDEVGNSASWPGILPEGIVGQPNLTAEFSNDQLANFFTGWLESIRWIDTQAKWKEIFPLLRKGSSPTPESLDELDVIAMLNSYRFHLPSRLIQRNEAGSGTQKYLKQVQQYLADTHSPAAQLSPEQLVSVDAALKAAQRALAAKN</sequence>
<comment type="similarity">
    <text evidence="2">Belongs to the bacterial solute-binding protein SsuA/TauA family.</text>
</comment>
<dbReference type="SUPFAM" id="SSF53850">
    <property type="entry name" value="Periplasmic binding protein-like II"/>
    <property type="match status" value="1"/>
</dbReference>
<protein>
    <submittedName>
        <fullName evidence="4">ABC transporter substrate-binding protein</fullName>
    </submittedName>
</protein>
<reference evidence="4" key="1">
    <citation type="submission" date="2021-10" db="EMBL/GenBank/DDBJ databases">
        <title>The complete genome sequence of Leeia sp. TBRC 13508.</title>
        <authorList>
            <person name="Charoenyingcharoen P."/>
            <person name="Yukphan P."/>
        </authorList>
    </citation>
    <scope>NUCLEOTIDE SEQUENCE</scope>
    <source>
        <strain evidence="4">TBRC 13508</strain>
    </source>
</reference>
<dbReference type="Gene3D" id="3.40.190.10">
    <property type="entry name" value="Periplasmic binding protein-like II"/>
    <property type="match status" value="2"/>
</dbReference>
<comment type="subcellular location">
    <subcellularLocation>
        <location evidence="1">Periplasm</location>
    </subcellularLocation>
</comment>
<dbReference type="Proteomes" id="UP001165395">
    <property type="component" value="Unassembled WGS sequence"/>
</dbReference>
<dbReference type="RefSeq" id="WP_227181760.1">
    <property type="nucleotide sequence ID" value="NZ_JAJBZT010000010.1"/>
</dbReference>
<accession>A0ABS8D9Q0</accession>
<evidence type="ECO:0000313" key="4">
    <source>
        <dbReference type="EMBL" id="MCB6184942.1"/>
    </source>
</evidence>
<dbReference type="PANTHER" id="PTHR30024:SF47">
    <property type="entry name" value="TAURINE-BINDING PERIPLASMIC PROTEIN"/>
    <property type="match status" value="1"/>
</dbReference>
<gene>
    <name evidence="4" type="ORF">LIN78_15445</name>
</gene>
<proteinExistence type="inferred from homology"/>
<keyword evidence="5" id="KW-1185">Reference proteome</keyword>
<evidence type="ECO:0000256" key="1">
    <source>
        <dbReference type="ARBA" id="ARBA00004418"/>
    </source>
</evidence>
<evidence type="ECO:0000313" key="5">
    <source>
        <dbReference type="Proteomes" id="UP001165395"/>
    </source>
</evidence>
<evidence type="ECO:0000256" key="2">
    <source>
        <dbReference type="ARBA" id="ARBA00010742"/>
    </source>
</evidence>
<organism evidence="4 5">
    <name type="scientific">Leeia speluncae</name>
    <dbReference type="NCBI Taxonomy" id="2884804"/>
    <lineage>
        <taxon>Bacteria</taxon>
        <taxon>Pseudomonadati</taxon>
        <taxon>Pseudomonadota</taxon>
        <taxon>Betaproteobacteria</taxon>
        <taxon>Neisseriales</taxon>
        <taxon>Leeiaceae</taxon>
        <taxon>Leeia</taxon>
    </lineage>
</organism>
<name>A0ABS8D9Q0_9NEIS</name>
<comment type="caution">
    <text evidence="4">The sequence shown here is derived from an EMBL/GenBank/DDBJ whole genome shotgun (WGS) entry which is preliminary data.</text>
</comment>
<dbReference type="EMBL" id="JAJBZT010000010">
    <property type="protein sequence ID" value="MCB6184942.1"/>
    <property type="molecule type" value="Genomic_DNA"/>
</dbReference>
<dbReference type="Pfam" id="PF13379">
    <property type="entry name" value="NMT1_2"/>
    <property type="match status" value="1"/>
</dbReference>
<keyword evidence="3" id="KW-0732">Signal</keyword>
<evidence type="ECO:0000256" key="3">
    <source>
        <dbReference type="ARBA" id="ARBA00022729"/>
    </source>
</evidence>
<dbReference type="PANTHER" id="PTHR30024">
    <property type="entry name" value="ALIPHATIC SULFONATES-BINDING PROTEIN-RELATED"/>
    <property type="match status" value="1"/>
</dbReference>